<evidence type="ECO:0000313" key="2">
    <source>
        <dbReference type="EMBL" id="KAJ5335580.1"/>
    </source>
</evidence>
<feature type="signal peptide" evidence="1">
    <location>
        <begin position="1"/>
        <end position="17"/>
    </location>
</feature>
<keyword evidence="1" id="KW-0732">Signal</keyword>
<accession>A0A9W9QLY9</accession>
<gene>
    <name evidence="2" type="ORF">N7452_007983</name>
</gene>
<dbReference type="Proteomes" id="UP001147695">
    <property type="component" value="Unassembled WGS sequence"/>
</dbReference>
<evidence type="ECO:0000256" key="1">
    <source>
        <dbReference type="SAM" id="SignalP"/>
    </source>
</evidence>
<feature type="chain" id="PRO_5040872550" evidence="1">
    <location>
        <begin position="18"/>
        <end position="133"/>
    </location>
</feature>
<sequence>MRSFAIIGVAFAASVAALTITEPGGHNKCVDITKPILVKWEIRGDPAVKDELSFNLWNAISLYPNVNDPFPIGQSPALRVKSSAGAYLLPPVSAAKAESYRNNANQGRNFQIKVPDPETYSNPFTIAAPNGGC</sequence>
<reference evidence="2" key="2">
    <citation type="journal article" date="2023" name="IMA Fungus">
        <title>Comparative genomic study of the Penicillium genus elucidates a diverse pangenome and 15 lateral gene transfer events.</title>
        <authorList>
            <person name="Petersen C."/>
            <person name="Sorensen T."/>
            <person name="Nielsen M.R."/>
            <person name="Sondergaard T.E."/>
            <person name="Sorensen J.L."/>
            <person name="Fitzpatrick D.A."/>
            <person name="Frisvad J.C."/>
            <person name="Nielsen K.L."/>
        </authorList>
    </citation>
    <scope>NUCLEOTIDE SEQUENCE</scope>
    <source>
        <strain evidence="2">IBT 35673</strain>
    </source>
</reference>
<reference evidence="2" key="1">
    <citation type="submission" date="2022-12" db="EMBL/GenBank/DDBJ databases">
        <authorList>
            <person name="Petersen C."/>
        </authorList>
    </citation>
    <scope>NUCLEOTIDE SEQUENCE</scope>
    <source>
        <strain evidence="2">IBT 35673</strain>
    </source>
</reference>
<name>A0A9W9QLY9_PENBR</name>
<proteinExistence type="predicted"/>
<evidence type="ECO:0000313" key="3">
    <source>
        <dbReference type="Proteomes" id="UP001147695"/>
    </source>
</evidence>
<dbReference type="EMBL" id="JAPZBQ010000004">
    <property type="protein sequence ID" value="KAJ5335580.1"/>
    <property type="molecule type" value="Genomic_DNA"/>
</dbReference>
<protein>
    <submittedName>
        <fullName evidence="2">Extracellular conserved serine-rich protein</fullName>
    </submittedName>
</protein>
<comment type="caution">
    <text evidence="2">The sequence shown here is derived from an EMBL/GenBank/DDBJ whole genome shotgun (WGS) entry which is preliminary data.</text>
</comment>
<organism evidence="2 3">
    <name type="scientific">Penicillium brevicompactum</name>
    <dbReference type="NCBI Taxonomy" id="5074"/>
    <lineage>
        <taxon>Eukaryota</taxon>
        <taxon>Fungi</taxon>
        <taxon>Dikarya</taxon>
        <taxon>Ascomycota</taxon>
        <taxon>Pezizomycotina</taxon>
        <taxon>Eurotiomycetes</taxon>
        <taxon>Eurotiomycetidae</taxon>
        <taxon>Eurotiales</taxon>
        <taxon>Aspergillaceae</taxon>
        <taxon>Penicillium</taxon>
    </lineage>
</organism>
<dbReference type="AlphaFoldDB" id="A0A9W9QLY9"/>